<protein>
    <submittedName>
        <fullName evidence="1">Putative glutamate synthase subunit beta</fullName>
    </submittedName>
</protein>
<reference evidence="1 2" key="1">
    <citation type="submission" date="2019-02" db="EMBL/GenBank/DDBJ databases">
        <title>Deep-cultivation of Planctomycetes and their phenomic and genomic characterization uncovers novel biology.</title>
        <authorList>
            <person name="Wiegand S."/>
            <person name="Jogler M."/>
            <person name="Boedeker C."/>
            <person name="Pinto D."/>
            <person name="Vollmers J."/>
            <person name="Rivas-Marin E."/>
            <person name="Kohn T."/>
            <person name="Peeters S.H."/>
            <person name="Heuer A."/>
            <person name="Rast P."/>
            <person name="Oberbeckmann S."/>
            <person name="Bunk B."/>
            <person name="Jeske O."/>
            <person name="Meyerdierks A."/>
            <person name="Storesund J.E."/>
            <person name="Kallscheuer N."/>
            <person name="Luecker S."/>
            <person name="Lage O.M."/>
            <person name="Pohl T."/>
            <person name="Merkel B.J."/>
            <person name="Hornburger P."/>
            <person name="Mueller R.-W."/>
            <person name="Bruemmer F."/>
            <person name="Labrenz M."/>
            <person name="Spormann A.M."/>
            <person name="Op den Camp H."/>
            <person name="Overmann J."/>
            <person name="Amann R."/>
            <person name="Jetten M.S.M."/>
            <person name="Mascher T."/>
            <person name="Medema M.H."/>
            <person name="Devos D.P."/>
            <person name="Kaster A.-K."/>
            <person name="Ovreas L."/>
            <person name="Rohde M."/>
            <person name="Galperin M.Y."/>
            <person name="Jogler C."/>
        </authorList>
    </citation>
    <scope>NUCLEOTIDE SEQUENCE [LARGE SCALE GENOMIC DNA]</scope>
    <source>
        <strain evidence="1 2">Mal52</strain>
    </source>
</reference>
<dbReference type="PRINTS" id="PR00411">
    <property type="entry name" value="PNDRDTASEI"/>
</dbReference>
<name>A0A517ZND8_9PLAN</name>
<dbReference type="Proteomes" id="UP000319383">
    <property type="component" value="Chromosome"/>
</dbReference>
<evidence type="ECO:0000313" key="2">
    <source>
        <dbReference type="Proteomes" id="UP000319383"/>
    </source>
</evidence>
<dbReference type="SUPFAM" id="SSF51905">
    <property type="entry name" value="FAD/NAD(P)-binding domain"/>
    <property type="match status" value="1"/>
</dbReference>
<dbReference type="InterPro" id="IPR036188">
    <property type="entry name" value="FAD/NAD-bd_sf"/>
</dbReference>
<dbReference type="AlphaFoldDB" id="A0A517ZND8"/>
<dbReference type="PRINTS" id="PR00368">
    <property type="entry name" value="FADPNR"/>
</dbReference>
<accession>A0A517ZND8</accession>
<sequence length="427" mass="46456">MNHTQNSNATKRIAIIGGGPIGLEAALYGRLAGFDVELYEKGPLAANVRDWGHVRLFSPFRMNASNWGQRAIAEQLPNVGLPQGEQYLTGREYADHYLLPLSRLPKLSECLHEQTTVVGISRMNSWKADLIGNPARGNDPFRLLLRDRSGIERDVSADYVLDCSGVYPHHNWLGAGGLPAVGETSAAGAIEYGIPDILGNRRDLYAGQTTLVIGGGYSAATAITALARLAESDKNTRAIWITRSERTPPLVAIEEDPLPERGTLTAKANRLAMSADSPITLMPQRIIQGIQCLAGQGGFRVIVRHREEHEILSINRIIANVGYRPDRSLYSELQMHECYATSGPIKLAAALLGETSTDCLNQSSNGAETLRNPEPGFFILGAKSYGRDSRFLIRTGLEQIADVYGLLTAEPGAPMSQKSEQGAQQQQ</sequence>
<evidence type="ECO:0000313" key="1">
    <source>
        <dbReference type="EMBL" id="QDU43970.1"/>
    </source>
</evidence>
<keyword evidence="2" id="KW-1185">Reference proteome</keyword>
<organism evidence="1 2">
    <name type="scientific">Symmachiella dynata</name>
    <dbReference type="NCBI Taxonomy" id="2527995"/>
    <lineage>
        <taxon>Bacteria</taxon>
        <taxon>Pseudomonadati</taxon>
        <taxon>Planctomycetota</taxon>
        <taxon>Planctomycetia</taxon>
        <taxon>Planctomycetales</taxon>
        <taxon>Planctomycetaceae</taxon>
        <taxon>Symmachiella</taxon>
    </lineage>
</organism>
<dbReference type="Gene3D" id="3.50.50.60">
    <property type="entry name" value="FAD/NAD(P)-binding domain"/>
    <property type="match status" value="1"/>
</dbReference>
<dbReference type="Gene3D" id="3.40.50.720">
    <property type="entry name" value="NAD(P)-binding Rossmann-like Domain"/>
    <property type="match status" value="1"/>
</dbReference>
<gene>
    <name evidence="1" type="ORF">Mal52_24480</name>
</gene>
<dbReference type="RefSeq" id="WP_145376241.1">
    <property type="nucleotide sequence ID" value="NZ_CP036276.1"/>
</dbReference>
<dbReference type="EMBL" id="CP036276">
    <property type="protein sequence ID" value="QDU43970.1"/>
    <property type="molecule type" value="Genomic_DNA"/>
</dbReference>
<proteinExistence type="predicted"/>
<dbReference type="KEGG" id="sdyn:Mal52_24480"/>